<dbReference type="PANTHER" id="PTHR13707">
    <property type="entry name" value="KETOACID-COENZYME A TRANSFERASE"/>
    <property type="match status" value="1"/>
</dbReference>
<dbReference type="Proteomes" id="UP000007564">
    <property type="component" value="Chromosome"/>
</dbReference>
<dbReference type="PROSITE" id="PS01274">
    <property type="entry name" value="COA_TRANSF_2"/>
    <property type="match status" value="1"/>
</dbReference>
<organism evidence="3 4">
    <name type="scientific">Bordetella bronchiseptica 253</name>
    <dbReference type="NCBI Taxonomy" id="568707"/>
    <lineage>
        <taxon>Bacteria</taxon>
        <taxon>Pseudomonadati</taxon>
        <taxon>Pseudomonadota</taxon>
        <taxon>Betaproteobacteria</taxon>
        <taxon>Burkholderiales</taxon>
        <taxon>Alcaligenaceae</taxon>
        <taxon>Bordetella</taxon>
    </lineage>
</organism>
<evidence type="ECO:0000256" key="2">
    <source>
        <dbReference type="ARBA" id="ARBA00022679"/>
    </source>
</evidence>
<dbReference type="NCBIfam" id="TIGR02428">
    <property type="entry name" value="pcaJ_scoB_fam"/>
    <property type="match status" value="1"/>
</dbReference>
<proteinExistence type="inferred from homology"/>
<dbReference type="SMART" id="SM00882">
    <property type="entry name" value="CoA_trans"/>
    <property type="match status" value="1"/>
</dbReference>
<dbReference type="EC" id="2.8.3.6" evidence="3"/>
<dbReference type="InterPro" id="IPR004165">
    <property type="entry name" value="CoA_trans_fam_I"/>
</dbReference>
<evidence type="ECO:0000313" key="3">
    <source>
        <dbReference type="EMBL" id="CCJ52014.1"/>
    </source>
</evidence>
<gene>
    <name evidence="3" type="primary">pcaJ</name>
    <name evidence="3" type="ORF">BN112_0096</name>
</gene>
<dbReference type="InterPro" id="IPR004164">
    <property type="entry name" value="CoA_transf_AS"/>
</dbReference>
<comment type="similarity">
    <text evidence="1">Belongs to the 3-oxoacid CoA-transferase subunit B family.</text>
</comment>
<dbReference type="PANTHER" id="PTHR13707:SF57">
    <property type="entry name" value="SUCCINYL-COA:3-KETOACID COENZYME A TRANSFERASE SUBUNIT B-RELATED"/>
    <property type="match status" value="1"/>
</dbReference>
<dbReference type="AlphaFoldDB" id="A0A0C6P139"/>
<evidence type="ECO:0000256" key="1">
    <source>
        <dbReference type="ARBA" id="ARBA00007047"/>
    </source>
</evidence>
<dbReference type="HOGENOM" id="CLU_019942_4_1_4"/>
<sequence>MSKGWSNDEIAARIAVDLPEHAIVNLGIGLPILVANHIPEGKTIFFHSENGIIGLGPVPAPGQEDPDIVNAAKKHATLIAGASIVHHADSFSLIRGGRLDYSVLGGLQVSSGGDIANWKVPGQKGGGGVGGAMDLAVGARNVLVMMRHQDKTGASKLVKSCTFPLTAVSAVTRVYTELGIFECAGDAFIVRESAPGIGKDELLRKTEAALTFP</sequence>
<protein>
    <submittedName>
        <fullName evidence="3">3-oxoadipate CoA-transferase subunit B</fullName>
        <ecNumber evidence="3">2.8.3.6</ecNumber>
    </submittedName>
</protein>
<dbReference type="InterPro" id="IPR012791">
    <property type="entry name" value="3-oxoacid_CoA-transf_B"/>
</dbReference>
<dbReference type="SUPFAM" id="SSF100950">
    <property type="entry name" value="NagB/RpiA/CoA transferase-like"/>
    <property type="match status" value="1"/>
</dbReference>
<dbReference type="GO" id="GO:0047569">
    <property type="term" value="F:3-oxoadipate CoA-transferase activity"/>
    <property type="evidence" value="ECO:0007669"/>
    <property type="project" value="UniProtKB-EC"/>
</dbReference>
<evidence type="ECO:0000313" key="4">
    <source>
        <dbReference type="Proteomes" id="UP000007564"/>
    </source>
</evidence>
<keyword evidence="2 3" id="KW-0808">Transferase</keyword>
<dbReference type="EMBL" id="HE965806">
    <property type="protein sequence ID" value="CCJ52014.1"/>
    <property type="molecule type" value="Genomic_DNA"/>
</dbReference>
<dbReference type="InterPro" id="IPR037171">
    <property type="entry name" value="NagB/RpiA_transferase-like"/>
</dbReference>
<dbReference type="OrthoDB" id="9805230at2"/>
<name>A0A0C6P139_BORBO</name>
<reference evidence="3 4" key="1">
    <citation type="journal article" date="2012" name="BMC Genomics">
        <title>Comparative genomics of the classical Bordetella subspecies: the evolution and exchange of virulence-associated diversity amongst closely related pathogens.</title>
        <authorList>
            <person name="Park J."/>
            <person name="Zhang Y."/>
            <person name="Buboltz A.M."/>
            <person name="Zhang X."/>
            <person name="Schuster S.C."/>
            <person name="Ahuja U."/>
            <person name="Liu M."/>
            <person name="Miller J.F."/>
            <person name="Sebaihia M."/>
            <person name="Bentley S.D."/>
            <person name="Parkhill J."/>
            <person name="Harvill E.T."/>
        </authorList>
    </citation>
    <scope>NUCLEOTIDE SEQUENCE [LARGE SCALE GENOMIC DNA]</scope>
    <source>
        <strain evidence="3 4">253</strain>
    </source>
</reference>
<dbReference type="KEGG" id="bbh:BN112_0096"/>
<dbReference type="Pfam" id="PF01144">
    <property type="entry name" value="CoA_trans"/>
    <property type="match status" value="1"/>
</dbReference>
<accession>A0A0C6P139</accession>
<dbReference type="RefSeq" id="WP_003812478.1">
    <property type="nucleotide sequence ID" value="NC_019382.1"/>
</dbReference>
<dbReference type="Gene3D" id="3.40.1080.10">
    <property type="entry name" value="Glutaconate Coenzyme A-transferase"/>
    <property type="match status" value="1"/>
</dbReference>
<dbReference type="GeneID" id="69602034"/>